<feature type="non-terminal residue" evidence="3">
    <location>
        <position position="1"/>
    </location>
</feature>
<feature type="compositionally biased region" description="Polar residues" evidence="1">
    <location>
        <begin position="340"/>
        <end position="351"/>
    </location>
</feature>
<dbReference type="Pfam" id="PF14075">
    <property type="entry name" value="UBN_AB"/>
    <property type="match status" value="1"/>
</dbReference>
<evidence type="ECO:0000256" key="1">
    <source>
        <dbReference type="SAM" id="MobiDB-lite"/>
    </source>
</evidence>
<feature type="compositionally biased region" description="Low complexity" evidence="1">
    <location>
        <begin position="288"/>
        <end position="298"/>
    </location>
</feature>
<dbReference type="GO" id="GO:0006325">
    <property type="term" value="P:chromatin organization"/>
    <property type="evidence" value="ECO:0007669"/>
    <property type="project" value="TreeGrafter"/>
</dbReference>
<evidence type="ECO:0000259" key="2">
    <source>
        <dbReference type="Pfam" id="PF14075"/>
    </source>
</evidence>
<dbReference type="AlphaFoldDB" id="A0A0B6ZF68"/>
<dbReference type="PANTHER" id="PTHR21669">
    <property type="entry name" value="CAPZ-INTERACTING PROTEIN AND RELATED PROTEINS"/>
    <property type="match status" value="1"/>
</dbReference>
<dbReference type="InterPro" id="IPR026947">
    <property type="entry name" value="UBN_middle_dom"/>
</dbReference>
<gene>
    <name evidence="3" type="primary">ORF61688</name>
</gene>
<feature type="non-terminal residue" evidence="3">
    <location>
        <position position="462"/>
    </location>
</feature>
<feature type="domain" description="Ubinuclein middle" evidence="2">
    <location>
        <begin position="5"/>
        <end position="138"/>
    </location>
</feature>
<proteinExistence type="predicted"/>
<dbReference type="EMBL" id="HACG01020323">
    <property type="protein sequence ID" value="CEK67188.1"/>
    <property type="molecule type" value="Transcribed_RNA"/>
</dbReference>
<accession>A0A0B6ZF68</accession>
<reference evidence="3" key="1">
    <citation type="submission" date="2014-12" db="EMBL/GenBank/DDBJ databases">
        <title>Insight into the proteome of Arion vulgaris.</title>
        <authorList>
            <person name="Aradska J."/>
            <person name="Bulat T."/>
            <person name="Smidak R."/>
            <person name="Sarate P."/>
            <person name="Gangsoo J."/>
            <person name="Sialana F."/>
            <person name="Bilban M."/>
            <person name="Lubec G."/>
        </authorList>
    </citation>
    <scope>NUCLEOTIDE SEQUENCE</scope>
    <source>
        <tissue evidence="3">Skin</tissue>
    </source>
</reference>
<feature type="region of interest" description="Disordered" evidence="1">
    <location>
        <begin position="277"/>
        <end position="351"/>
    </location>
</feature>
<organism evidence="3">
    <name type="scientific">Arion vulgaris</name>
    <dbReference type="NCBI Taxonomy" id="1028688"/>
    <lineage>
        <taxon>Eukaryota</taxon>
        <taxon>Metazoa</taxon>
        <taxon>Spiralia</taxon>
        <taxon>Lophotrochozoa</taxon>
        <taxon>Mollusca</taxon>
        <taxon>Gastropoda</taxon>
        <taxon>Heterobranchia</taxon>
        <taxon>Euthyneura</taxon>
        <taxon>Panpulmonata</taxon>
        <taxon>Eupulmonata</taxon>
        <taxon>Stylommatophora</taxon>
        <taxon>Helicina</taxon>
        <taxon>Arionoidea</taxon>
        <taxon>Arionidae</taxon>
        <taxon>Arion</taxon>
    </lineage>
</organism>
<name>A0A0B6ZF68_9EUPU</name>
<evidence type="ECO:0000313" key="3">
    <source>
        <dbReference type="EMBL" id="CEK67188.1"/>
    </source>
</evidence>
<feature type="compositionally biased region" description="Low complexity" evidence="1">
    <location>
        <begin position="308"/>
        <end position="323"/>
    </location>
</feature>
<dbReference type="GO" id="GO:0005634">
    <property type="term" value="C:nucleus"/>
    <property type="evidence" value="ECO:0007669"/>
    <property type="project" value="TreeGrafter"/>
</dbReference>
<dbReference type="PANTHER" id="PTHR21669:SF28">
    <property type="entry name" value="YEMANUCLEIN"/>
    <property type="match status" value="1"/>
</dbReference>
<sequence length="462" mass="51486">KEIQEKDQLKGPLLNLRAAIEKVMPALEEQHVIDVQKAKMGEEMNQDIADVVKEEISTESEGEEKTDNRKKPRGPRRRFQWNTEIRDLLQNIVSTKMKYYSSGKSRSQNTDDQLKAYLDSDIKPLWPQGWMQTRMLFKESKKVHETLSRELLPQGKLRKIYLGIDAGAMTTEIAQCHALKSEDVIEVSSIIDNADENKDTVVINLPNSVASMSQMFQTSILSQSSILSSHINNDNESVTINATTSPMTQIPILPVRPTPATTFNSSYYSFLEARNDINNNNGSTKPEPASSSSASQQPVRTNTPQRNSHQQKMSQQKSDSQQQTVKLKQEKSSKEVQAVGDTQQHNTAVRSSTNVGVIKDIRNSSWTNVSSVVPANKSINPVVAVNQIPENSNQKPNTGFKNGSTKIQQNHQPLPSCQHQLNILPSKSNQNIVQKKVQSLGNRTSTLSIVSSISENLLSTKA</sequence>
<feature type="region of interest" description="Disordered" evidence="1">
    <location>
        <begin position="53"/>
        <end position="79"/>
    </location>
</feature>
<feature type="region of interest" description="Disordered" evidence="1">
    <location>
        <begin position="388"/>
        <end position="412"/>
    </location>
</feature>
<protein>
    <recommendedName>
        <fullName evidence="2">Ubinuclein middle domain-containing protein</fullName>
    </recommendedName>
</protein>
<feature type="compositionally biased region" description="Basic residues" evidence="1">
    <location>
        <begin position="70"/>
        <end position="79"/>
    </location>
</feature>